<protein>
    <submittedName>
        <fullName evidence="2">Crp/Fnr family transcriptional regulator</fullName>
    </submittedName>
</protein>
<dbReference type="Gene3D" id="2.60.120.10">
    <property type="entry name" value="Jelly Rolls"/>
    <property type="match status" value="1"/>
</dbReference>
<keyword evidence="3" id="KW-1185">Reference proteome</keyword>
<accession>A0A972JIB5</accession>
<evidence type="ECO:0000313" key="2">
    <source>
        <dbReference type="EMBL" id="NMH28033.1"/>
    </source>
</evidence>
<dbReference type="RefSeq" id="WP_169527146.1">
    <property type="nucleotide sequence ID" value="NZ_JAAMPU010000104.1"/>
</dbReference>
<dbReference type="InterPro" id="IPR014710">
    <property type="entry name" value="RmlC-like_jellyroll"/>
</dbReference>
<dbReference type="Proteomes" id="UP000712080">
    <property type="component" value="Unassembled WGS sequence"/>
</dbReference>
<gene>
    <name evidence="2" type="ORF">G6047_08310</name>
</gene>
<dbReference type="Pfam" id="PF00027">
    <property type="entry name" value="cNMP_binding"/>
    <property type="match status" value="1"/>
</dbReference>
<organism evidence="2 3">
    <name type="scientific">Flavobacterium silvaticum</name>
    <dbReference type="NCBI Taxonomy" id="1852020"/>
    <lineage>
        <taxon>Bacteria</taxon>
        <taxon>Pseudomonadati</taxon>
        <taxon>Bacteroidota</taxon>
        <taxon>Flavobacteriia</taxon>
        <taxon>Flavobacteriales</taxon>
        <taxon>Flavobacteriaceae</taxon>
        <taxon>Flavobacterium</taxon>
    </lineage>
</organism>
<dbReference type="EMBL" id="JAAMPU010000104">
    <property type="protein sequence ID" value="NMH28033.1"/>
    <property type="molecule type" value="Genomic_DNA"/>
</dbReference>
<dbReference type="CDD" id="cd00038">
    <property type="entry name" value="CAP_ED"/>
    <property type="match status" value="1"/>
</dbReference>
<dbReference type="InterPro" id="IPR018490">
    <property type="entry name" value="cNMP-bd_dom_sf"/>
</dbReference>
<evidence type="ECO:0000259" key="1">
    <source>
        <dbReference type="PROSITE" id="PS50042"/>
    </source>
</evidence>
<dbReference type="SUPFAM" id="SSF51206">
    <property type="entry name" value="cAMP-binding domain-like"/>
    <property type="match status" value="1"/>
</dbReference>
<sequence length="187" mass="22067">MHRFRQHLEEIISLTDEEFEQIQSFFVYKKYKKHQVILEEGDLAKNEYLVLSGLLKSSFTDADGKEHILQFAWENWWITDYNAFWKRENSILSIECLEDVEVLSLSLEDKTRLHAEFRKMEQFFLKKSNAGYVGLQKRVLSLLTNSAEKRFEQLIATYPQLLQRVPKKLIAAYLGVSRETLSRLSGK</sequence>
<feature type="domain" description="Cyclic nucleotide-binding" evidence="1">
    <location>
        <begin position="10"/>
        <end position="69"/>
    </location>
</feature>
<proteinExistence type="predicted"/>
<dbReference type="PROSITE" id="PS50042">
    <property type="entry name" value="CNMP_BINDING_3"/>
    <property type="match status" value="1"/>
</dbReference>
<dbReference type="InterPro" id="IPR000595">
    <property type="entry name" value="cNMP-bd_dom"/>
</dbReference>
<dbReference type="AlphaFoldDB" id="A0A972JIB5"/>
<reference evidence="2" key="1">
    <citation type="submission" date="2020-02" db="EMBL/GenBank/DDBJ databases">
        <title>Flavobacterium sp. genome.</title>
        <authorList>
            <person name="Jung H.S."/>
            <person name="Baek J.H."/>
            <person name="Jeon C.O."/>
        </authorList>
    </citation>
    <scope>NUCLEOTIDE SEQUENCE</scope>
    <source>
        <strain evidence="2">SE-s28</strain>
    </source>
</reference>
<comment type="caution">
    <text evidence="2">The sequence shown here is derived from an EMBL/GenBank/DDBJ whole genome shotgun (WGS) entry which is preliminary data.</text>
</comment>
<name>A0A972JIB5_9FLAO</name>
<evidence type="ECO:0000313" key="3">
    <source>
        <dbReference type="Proteomes" id="UP000712080"/>
    </source>
</evidence>